<dbReference type="PANTHER" id="PTHR23505">
    <property type="entry name" value="SPINSTER"/>
    <property type="match status" value="1"/>
</dbReference>
<name>A0A0M5J5D3_DROBS</name>
<reference evidence="10 11" key="1">
    <citation type="submission" date="2015-08" db="EMBL/GenBank/DDBJ databases">
        <title>Ancestral chromatin configuration constrains chromatin evolution on differentiating sex chromosomes in Drosophila.</title>
        <authorList>
            <person name="Zhou Q."/>
            <person name="Bachtrog D."/>
        </authorList>
    </citation>
    <scope>NUCLEOTIDE SEQUENCE [LARGE SCALE GENOMIC DNA]</scope>
    <source>
        <tissue evidence="10">Whole larvae</tissue>
    </source>
</reference>
<dbReference type="STRING" id="30019.A0A0M5J5D3"/>
<evidence type="ECO:0000313" key="10">
    <source>
        <dbReference type="EMBL" id="ALC42756.1"/>
    </source>
</evidence>
<keyword evidence="2" id="KW-0813">Transport</keyword>
<dbReference type="Gene3D" id="1.20.1250.20">
    <property type="entry name" value="MFS general substrate transporter like domains"/>
    <property type="match status" value="1"/>
</dbReference>
<dbReference type="GO" id="GO:0022857">
    <property type="term" value="F:transmembrane transporter activity"/>
    <property type="evidence" value="ECO:0007669"/>
    <property type="project" value="InterPro"/>
</dbReference>
<dbReference type="InterPro" id="IPR020846">
    <property type="entry name" value="MFS_dom"/>
</dbReference>
<dbReference type="Pfam" id="PF07690">
    <property type="entry name" value="MFS_1"/>
    <property type="match status" value="1"/>
</dbReference>
<dbReference type="Proteomes" id="UP000494163">
    <property type="component" value="Chromosome 2R"/>
</dbReference>
<feature type="transmembrane region" description="Helical" evidence="8">
    <location>
        <begin position="380"/>
        <end position="400"/>
    </location>
</feature>
<keyword evidence="11" id="KW-1185">Reference proteome</keyword>
<evidence type="ECO:0000256" key="5">
    <source>
        <dbReference type="ARBA" id="ARBA00023136"/>
    </source>
</evidence>
<feature type="transmembrane region" description="Helical" evidence="8">
    <location>
        <begin position="220"/>
        <end position="239"/>
    </location>
</feature>
<feature type="transmembrane region" description="Helical" evidence="8">
    <location>
        <begin position="187"/>
        <end position="208"/>
    </location>
</feature>
<feature type="compositionally biased region" description="Low complexity" evidence="7">
    <location>
        <begin position="25"/>
        <end position="34"/>
    </location>
</feature>
<dbReference type="InterPro" id="IPR011701">
    <property type="entry name" value="MFS"/>
</dbReference>
<proteinExistence type="inferred from homology"/>
<keyword evidence="5 8" id="KW-0472">Membrane</keyword>
<dbReference type="SUPFAM" id="SSF103473">
    <property type="entry name" value="MFS general substrate transporter"/>
    <property type="match status" value="1"/>
</dbReference>
<comment type="similarity">
    <text evidence="6">Belongs to the major facilitator superfamily. Spinster (TC 2.A.1.49) family.</text>
</comment>
<dbReference type="PANTHER" id="PTHR23505:SF79">
    <property type="entry name" value="PROTEIN SPINSTER"/>
    <property type="match status" value="1"/>
</dbReference>
<feature type="transmembrane region" description="Helical" evidence="8">
    <location>
        <begin position="406"/>
        <end position="435"/>
    </location>
</feature>
<accession>A0A0M5J5D3</accession>
<organism evidence="10 11">
    <name type="scientific">Drosophila busckii</name>
    <name type="common">Fruit fly</name>
    <dbReference type="NCBI Taxonomy" id="30019"/>
    <lineage>
        <taxon>Eukaryota</taxon>
        <taxon>Metazoa</taxon>
        <taxon>Ecdysozoa</taxon>
        <taxon>Arthropoda</taxon>
        <taxon>Hexapoda</taxon>
        <taxon>Insecta</taxon>
        <taxon>Pterygota</taxon>
        <taxon>Neoptera</taxon>
        <taxon>Endopterygota</taxon>
        <taxon>Diptera</taxon>
        <taxon>Brachycera</taxon>
        <taxon>Muscomorpha</taxon>
        <taxon>Ephydroidea</taxon>
        <taxon>Drosophilidae</taxon>
        <taxon>Drosophila</taxon>
    </lineage>
</organism>
<evidence type="ECO:0000259" key="9">
    <source>
        <dbReference type="PROSITE" id="PS50850"/>
    </source>
</evidence>
<sequence>MSQKHQQAYQPLPTAVAAMDNPAMSNSSSSSGSNDDVAGLAPSGLPATYSSQQLVSSDSDSMEERQRLRGGDNIIINAPEGRPSCLRSIGHSQWFTVGVLCFVNLINYMDRFTIAGVLVDVQSDFNIDNDSAGLLQTAFVISYMICAPVFGYLGDRYSRRWIMAVGVFLWSTTTLLGSFMHQFGWFITFRALVGIGEASYSTIAPTIISDLFVNDMRSKMLAMFYFAIPVGSGLGYIVGSKTAHFANNWRWALRVTPVLGIAAVVLILMLKDPKRGQSEGATNVVATSYCEDIKDLLRNRSFMLSTAGFTCVAFVAGALAWWGPTFIHAGMKMQPGNENLDQDDISYIFGLVAMFAGLIGVPLGSVLAQRLRLRYENCDPYICAYGLLVSAPMVFLALIMPRTSGVLCFLFVFMAQVSLNLCWSIVADMLLYVVVPARRSTAEAFQILISHALGDAGSPYLVGAISVAIKNHLRLSRSDESSSNKSLESLSLTLGNATESVMEAFNSTAINNTSTDMPLRDLSQKAEDSISFEALQYSLFSTTFVEVLGGIFFLITACFILKDKFKATRATLAHNLNLAPTTQNKNNDIFDSDCLVMCTDIALRERELA</sequence>
<keyword evidence="3 8" id="KW-0812">Transmembrane</keyword>
<feature type="transmembrane region" description="Helical" evidence="8">
    <location>
        <begin position="134"/>
        <end position="154"/>
    </location>
</feature>
<feature type="transmembrane region" description="Helical" evidence="8">
    <location>
        <begin position="537"/>
        <end position="561"/>
    </location>
</feature>
<feature type="transmembrane region" description="Helical" evidence="8">
    <location>
        <begin position="94"/>
        <end position="114"/>
    </location>
</feature>
<comment type="subcellular location">
    <subcellularLocation>
        <location evidence="1">Membrane</location>
        <topology evidence="1">Multi-pass membrane protein</topology>
    </subcellularLocation>
</comment>
<dbReference type="EMBL" id="CP012524">
    <property type="protein sequence ID" value="ALC42756.1"/>
    <property type="molecule type" value="Genomic_DNA"/>
</dbReference>
<feature type="transmembrane region" description="Helical" evidence="8">
    <location>
        <begin position="302"/>
        <end position="323"/>
    </location>
</feature>
<evidence type="ECO:0000256" key="3">
    <source>
        <dbReference type="ARBA" id="ARBA00022692"/>
    </source>
</evidence>
<dbReference type="PROSITE" id="PS50850">
    <property type="entry name" value="MFS"/>
    <property type="match status" value="1"/>
</dbReference>
<feature type="region of interest" description="Disordered" evidence="7">
    <location>
        <begin position="1"/>
        <end position="45"/>
    </location>
</feature>
<keyword evidence="4 8" id="KW-1133">Transmembrane helix</keyword>
<dbReference type="GO" id="GO:0016020">
    <property type="term" value="C:membrane"/>
    <property type="evidence" value="ECO:0007669"/>
    <property type="project" value="UniProtKB-SubCell"/>
</dbReference>
<evidence type="ECO:0000256" key="8">
    <source>
        <dbReference type="SAM" id="Phobius"/>
    </source>
</evidence>
<dbReference type="CDD" id="cd17328">
    <property type="entry name" value="MFS_spinster_like"/>
    <property type="match status" value="1"/>
</dbReference>
<dbReference type="OMA" id="YICAAGL"/>
<gene>
    <name evidence="10" type="ORF">Dbus_chr2Rg2335</name>
</gene>
<dbReference type="OrthoDB" id="6770063at2759"/>
<dbReference type="AlphaFoldDB" id="A0A0M5J5D3"/>
<feature type="transmembrane region" description="Helical" evidence="8">
    <location>
        <begin position="161"/>
        <end position="181"/>
    </location>
</feature>
<evidence type="ECO:0000256" key="6">
    <source>
        <dbReference type="ARBA" id="ARBA00024338"/>
    </source>
</evidence>
<evidence type="ECO:0000256" key="1">
    <source>
        <dbReference type="ARBA" id="ARBA00004141"/>
    </source>
</evidence>
<feature type="transmembrane region" description="Helical" evidence="8">
    <location>
        <begin position="345"/>
        <end position="368"/>
    </location>
</feature>
<feature type="transmembrane region" description="Helical" evidence="8">
    <location>
        <begin position="251"/>
        <end position="270"/>
    </location>
</feature>
<feature type="transmembrane region" description="Helical" evidence="8">
    <location>
        <begin position="447"/>
        <end position="469"/>
    </location>
</feature>
<evidence type="ECO:0000256" key="7">
    <source>
        <dbReference type="SAM" id="MobiDB-lite"/>
    </source>
</evidence>
<dbReference type="InterPro" id="IPR044770">
    <property type="entry name" value="MFS_spinster-like"/>
</dbReference>
<evidence type="ECO:0000313" key="11">
    <source>
        <dbReference type="Proteomes" id="UP000494163"/>
    </source>
</evidence>
<dbReference type="InterPro" id="IPR036259">
    <property type="entry name" value="MFS_trans_sf"/>
</dbReference>
<feature type="domain" description="Major facilitator superfamily (MFS) profile" evidence="9">
    <location>
        <begin position="96"/>
        <end position="514"/>
    </location>
</feature>
<evidence type="ECO:0000256" key="4">
    <source>
        <dbReference type="ARBA" id="ARBA00022989"/>
    </source>
</evidence>
<evidence type="ECO:0000256" key="2">
    <source>
        <dbReference type="ARBA" id="ARBA00022448"/>
    </source>
</evidence>
<protein>
    <submittedName>
        <fullName evidence="10">Spin</fullName>
    </submittedName>
</protein>